<keyword evidence="2" id="KW-1185">Reference proteome</keyword>
<dbReference type="GO" id="GO:0016020">
    <property type="term" value="C:membrane"/>
    <property type="evidence" value="ECO:0007669"/>
    <property type="project" value="InterPro"/>
</dbReference>
<dbReference type="AlphaFoldDB" id="A0A2A2FCH0"/>
<dbReference type="InterPro" id="IPR007554">
    <property type="entry name" value="Glycerophosphate_synth"/>
</dbReference>
<name>A0A2A2FCH0_9GAMM</name>
<evidence type="ECO:0000313" key="2">
    <source>
        <dbReference type="Proteomes" id="UP000218896"/>
    </source>
</evidence>
<dbReference type="OrthoDB" id="6212418at2"/>
<dbReference type="GO" id="GO:0047355">
    <property type="term" value="F:CDP-glycerol glycerophosphotransferase activity"/>
    <property type="evidence" value="ECO:0007669"/>
    <property type="project" value="InterPro"/>
</dbReference>
<proteinExistence type="predicted"/>
<comment type="caution">
    <text evidence="1">The sequence shown here is derived from an EMBL/GenBank/DDBJ whole genome shotgun (WGS) entry which is preliminary data.</text>
</comment>
<reference evidence="1 2" key="1">
    <citation type="submission" date="2017-08" db="EMBL/GenBank/DDBJ databases">
        <title>Halovibrio sewagensis sp. nov., isolated from wastewater of high salinity.</title>
        <authorList>
            <person name="Dong X."/>
            <person name="Zhang G."/>
        </authorList>
    </citation>
    <scope>NUCLEOTIDE SEQUENCE [LARGE SCALE GENOMIC DNA]</scope>
    <source>
        <strain evidence="1 2">YL5-2</strain>
    </source>
</reference>
<dbReference type="SUPFAM" id="SSF53756">
    <property type="entry name" value="UDP-Glycosyltransferase/glycogen phosphorylase"/>
    <property type="match status" value="1"/>
</dbReference>
<dbReference type="RefSeq" id="WP_095616369.1">
    <property type="nucleotide sequence ID" value="NZ_NSKD01000001.1"/>
</dbReference>
<dbReference type="InterPro" id="IPR016886">
    <property type="entry name" value="UCP028458_glyceroPtfrase"/>
</dbReference>
<gene>
    <name evidence="1" type="ORF">CK501_03775</name>
</gene>
<sequence>MRRYLFFVNQNYAYSILKPLQREIIARGDDIAWFVAGCSDDPLGFSDQRLCSLKAVMDYQPDAVFAPGDWVPDFFPGVKVKIFHGFPINKRGDPEDRRSHYRIRGWFDIYCTMAEEDTERFQRLAGDNPHFVVRKTGWPKLDRILSNNEWLSKEDVFERRDLPVLFYASTFTRDVSSAPDLVETIKKLRASGEWNIVVTLHPKMARETVEAYRALAGDRLVFLDSTEDFVPYMGMTDVMLCDTSSIMFEFMALDVPVVTFRTRMPGSHLIDVQQAGEIEPALKRALQRDPEQLESMRSFFQTLHSWKDGKASVRIMDAVEAFLQDPPALERKPLNLIRRLKVRWRFRSLVAAQRSR</sequence>
<dbReference type="EMBL" id="NSKD01000001">
    <property type="protein sequence ID" value="PAU82275.1"/>
    <property type="molecule type" value="Genomic_DNA"/>
</dbReference>
<organism evidence="1 2">
    <name type="scientific">Halovibrio salipaludis</name>
    <dbReference type="NCBI Taxonomy" id="2032626"/>
    <lineage>
        <taxon>Bacteria</taxon>
        <taxon>Pseudomonadati</taxon>
        <taxon>Pseudomonadota</taxon>
        <taxon>Gammaproteobacteria</taxon>
        <taxon>Oceanospirillales</taxon>
        <taxon>Halomonadaceae</taxon>
        <taxon>Halovibrio</taxon>
    </lineage>
</organism>
<accession>A0A2A2FCH0</accession>
<dbReference type="Gene3D" id="3.40.50.12580">
    <property type="match status" value="1"/>
</dbReference>
<dbReference type="InterPro" id="IPR043148">
    <property type="entry name" value="TagF_C"/>
</dbReference>
<dbReference type="Pfam" id="PF04464">
    <property type="entry name" value="Glyphos_transf"/>
    <property type="match status" value="1"/>
</dbReference>
<evidence type="ECO:0000313" key="1">
    <source>
        <dbReference type="EMBL" id="PAU82275.1"/>
    </source>
</evidence>
<dbReference type="Proteomes" id="UP000218896">
    <property type="component" value="Unassembled WGS sequence"/>
</dbReference>
<protein>
    <submittedName>
        <fullName evidence="1">CDP-glycerol--glycerophosphate glycerophosphotransferase</fullName>
    </submittedName>
</protein>
<dbReference type="PIRSF" id="PIRSF028458">
    <property type="entry name" value="UCP028458_glyceroPtfrase"/>
    <property type="match status" value="1"/>
</dbReference>
<keyword evidence="1" id="KW-0808">Transferase</keyword>